<evidence type="ECO:0000313" key="5">
    <source>
        <dbReference type="EMBL" id="CAB4001698.1"/>
    </source>
</evidence>
<dbReference type="GO" id="GO:0016020">
    <property type="term" value="C:membrane"/>
    <property type="evidence" value="ECO:0007669"/>
    <property type="project" value="UniProtKB-SubCell"/>
</dbReference>
<keyword evidence="2" id="KW-0812">Transmembrane</keyword>
<evidence type="ECO:0000256" key="2">
    <source>
        <dbReference type="ARBA" id="ARBA00022692"/>
    </source>
</evidence>
<evidence type="ECO:0000313" key="6">
    <source>
        <dbReference type="Proteomes" id="UP001152795"/>
    </source>
</evidence>
<keyword evidence="3" id="KW-1133">Transmembrane helix</keyword>
<gene>
    <name evidence="5" type="ORF">PACLA_8A025965</name>
</gene>
<evidence type="ECO:0000256" key="1">
    <source>
        <dbReference type="ARBA" id="ARBA00004370"/>
    </source>
</evidence>
<dbReference type="AlphaFoldDB" id="A0A7D9E929"/>
<dbReference type="Gene3D" id="1.20.1070.10">
    <property type="entry name" value="Rhodopsin 7-helix transmembrane proteins"/>
    <property type="match status" value="1"/>
</dbReference>
<protein>
    <submittedName>
        <fullName evidence="5">---NA</fullName>
    </submittedName>
</protein>
<keyword evidence="6" id="KW-1185">Reference proteome</keyword>
<keyword evidence="4" id="KW-0472">Membrane</keyword>
<dbReference type="InterPro" id="IPR017452">
    <property type="entry name" value="GPCR_Rhodpsn_7TM"/>
</dbReference>
<comment type="subcellular location">
    <subcellularLocation>
        <location evidence="1">Membrane</location>
    </subcellularLocation>
</comment>
<dbReference type="EMBL" id="CACRXK020004156">
    <property type="protein sequence ID" value="CAB4001698.1"/>
    <property type="molecule type" value="Genomic_DNA"/>
</dbReference>
<evidence type="ECO:0000256" key="4">
    <source>
        <dbReference type="ARBA" id="ARBA00023136"/>
    </source>
</evidence>
<reference evidence="5" key="1">
    <citation type="submission" date="2020-04" db="EMBL/GenBank/DDBJ databases">
        <authorList>
            <person name="Alioto T."/>
            <person name="Alioto T."/>
            <person name="Gomez Garrido J."/>
        </authorList>
    </citation>
    <scope>NUCLEOTIDE SEQUENCE</scope>
    <source>
        <strain evidence="5">A484AB</strain>
    </source>
</reference>
<dbReference type="OrthoDB" id="6076970at2759"/>
<name>A0A7D9E929_PARCT</name>
<dbReference type="PROSITE" id="PS50262">
    <property type="entry name" value="G_PROTEIN_RECEP_F1_2"/>
    <property type="match status" value="1"/>
</dbReference>
<organism evidence="5 6">
    <name type="scientific">Paramuricea clavata</name>
    <name type="common">Red gorgonian</name>
    <name type="synonym">Violescent sea-whip</name>
    <dbReference type="NCBI Taxonomy" id="317549"/>
    <lineage>
        <taxon>Eukaryota</taxon>
        <taxon>Metazoa</taxon>
        <taxon>Cnidaria</taxon>
        <taxon>Anthozoa</taxon>
        <taxon>Octocorallia</taxon>
        <taxon>Malacalcyonacea</taxon>
        <taxon>Plexauridae</taxon>
        <taxon>Paramuricea</taxon>
    </lineage>
</organism>
<proteinExistence type="predicted"/>
<dbReference type="Proteomes" id="UP001152795">
    <property type="component" value="Unassembled WGS sequence"/>
</dbReference>
<accession>A0A7D9E929</accession>
<dbReference type="CDD" id="cd00637">
    <property type="entry name" value="7tm_classA_rhodopsin-like"/>
    <property type="match status" value="1"/>
</dbReference>
<dbReference type="SUPFAM" id="SSF81321">
    <property type="entry name" value="Family A G protein-coupled receptor-like"/>
    <property type="match status" value="1"/>
</dbReference>
<evidence type="ECO:0000256" key="3">
    <source>
        <dbReference type="ARBA" id="ARBA00022989"/>
    </source>
</evidence>
<comment type="caution">
    <text evidence="5">The sequence shown here is derived from an EMBL/GenBank/DDBJ whole genome shotgun (WGS) entry which is preliminary data.</text>
</comment>
<sequence length="146" mass="16887">MAVVYYKINRALVKQNKHMKSVRSYPVSRNVPASSSSVLRYIRNRRTFLVCLVTVICYGIANIPMSVALMLEVAEERHLIMEYVANVLRVAGSHSVNPVIYGILDKKLLTFWKLCPRKKRTYLYKPQENQAFVVDNRTIETTFIDC</sequence>